<evidence type="ECO:0000313" key="9">
    <source>
        <dbReference type="EMBL" id="QAZ69338.1"/>
    </source>
</evidence>
<dbReference type="KEGG" id="dcb:C3Y92_19680"/>
<organism evidence="9 10">
    <name type="scientific">Solidesulfovibrio carbinolicus</name>
    <dbReference type="NCBI Taxonomy" id="296842"/>
    <lineage>
        <taxon>Bacteria</taxon>
        <taxon>Pseudomonadati</taxon>
        <taxon>Thermodesulfobacteriota</taxon>
        <taxon>Desulfovibrionia</taxon>
        <taxon>Desulfovibrionales</taxon>
        <taxon>Desulfovibrionaceae</taxon>
        <taxon>Solidesulfovibrio</taxon>
    </lineage>
</organism>
<dbReference type="EMBL" id="CP026538">
    <property type="protein sequence ID" value="QAZ69338.1"/>
    <property type="molecule type" value="Genomic_DNA"/>
</dbReference>
<keyword evidence="3" id="KW-0813">Transport</keyword>
<feature type="transmembrane region" description="Helical" evidence="8">
    <location>
        <begin position="104"/>
        <end position="125"/>
    </location>
</feature>
<dbReference type="OrthoDB" id="8480055at2"/>
<evidence type="ECO:0000256" key="5">
    <source>
        <dbReference type="ARBA" id="ARBA00022692"/>
    </source>
</evidence>
<protein>
    <recommendedName>
        <fullName evidence="8">Probable membrane transporter protein</fullName>
    </recommendedName>
</protein>
<evidence type="ECO:0000256" key="8">
    <source>
        <dbReference type="RuleBase" id="RU363041"/>
    </source>
</evidence>
<dbReference type="PANTHER" id="PTHR30269">
    <property type="entry name" value="TRANSMEMBRANE PROTEIN YFCA"/>
    <property type="match status" value="1"/>
</dbReference>
<evidence type="ECO:0000256" key="4">
    <source>
        <dbReference type="ARBA" id="ARBA00022475"/>
    </source>
</evidence>
<feature type="transmembrane region" description="Helical" evidence="8">
    <location>
        <begin position="237"/>
        <end position="257"/>
    </location>
</feature>
<feature type="transmembrane region" description="Helical" evidence="8">
    <location>
        <begin position="34"/>
        <end position="56"/>
    </location>
</feature>
<evidence type="ECO:0000256" key="7">
    <source>
        <dbReference type="ARBA" id="ARBA00023136"/>
    </source>
</evidence>
<keyword evidence="6 8" id="KW-1133">Transmembrane helix</keyword>
<accession>A0A4P6HV01</accession>
<feature type="transmembrane region" description="Helical" evidence="8">
    <location>
        <begin position="68"/>
        <end position="92"/>
    </location>
</feature>
<keyword evidence="7 8" id="KW-0472">Membrane</keyword>
<sequence>MPALVAVCATALVASLLTLYSGFGLGTLLTPIMAIYFPIEAAVAMTALVHFANNLFKLALFARKADWKVAAVFGLPALLASFGGAALLVALADLPPLATYTLFGAPHAVTPVKLVVGLLIGLFSLPEITKRIKKRGLPPALLPLGGLVSGFFGGLSGHQGAFRSAFLLRLGLPKETFIATGVVVACLVDAARLAVYAGHLSAPGVADNLPLLLAASACAFAGAFAGARILGKMTLDGVSRLVGWMLLTLAGLLAAGIV</sequence>
<dbReference type="RefSeq" id="WP_129355632.1">
    <property type="nucleotide sequence ID" value="NZ_CP026538.1"/>
</dbReference>
<proteinExistence type="inferred from homology"/>
<reference evidence="9 10" key="1">
    <citation type="submission" date="2018-02" db="EMBL/GenBank/DDBJ databases">
        <title>Genome sequence of Desulfovibrio carbinolicus DSM 3852.</title>
        <authorList>
            <person name="Wilbanks E."/>
            <person name="Skennerton C.T."/>
            <person name="Orphan V.J."/>
        </authorList>
    </citation>
    <scope>NUCLEOTIDE SEQUENCE [LARGE SCALE GENOMIC DNA]</scope>
    <source>
        <strain evidence="9 10">DSM 3852</strain>
    </source>
</reference>
<feature type="transmembrane region" description="Helical" evidence="8">
    <location>
        <begin position="177"/>
        <end position="197"/>
    </location>
</feature>
<dbReference type="Pfam" id="PF01925">
    <property type="entry name" value="TauE"/>
    <property type="match status" value="1"/>
</dbReference>
<keyword evidence="4 8" id="KW-1003">Cell membrane</keyword>
<dbReference type="AlphaFoldDB" id="A0A4P6HV01"/>
<dbReference type="Proteomes" id="UP000293296">
    <property type="component" value="Chromosome"/>
</dbReference>
<dbReference type="GO" id="GO:0005886">
    <property type="term" value="C:plasma membrane"/>
    <property type="evidence" value="ECO:0007669"/>
    <property type="project" value="UniProtKB-SubCell"/>
</dbReference>
<evidence type="ECO:0000313" key="10">
    <source>
        <dbReference type="Proteomes" id="UP000293296"/>
    </source>
</evidence>
<evidence type="ECO:0000256" key="3">
    <source>
        <dbReference type="ARBA" id="ARBA00022448"/>
    </source>
</evidence>
<name>A0A4P6HV01_9BACT</name>
<evidence type="ECO:0000256" key="2">
    <source>
        <dbReference type="ARBA" id="ARBA00009142"/>
    </source>
</evidence>
<keyword evidence="10" id="KW-1185">Reference proteome</keyword>
<comment type="similarity">
    <text evidence="2 8">Belongs to the 4-toluene sulfonate uptake permease (TSUP) (TC 2.A.102) family.</text>
</comment>
<dbReference type="PANTHER" id="PTHR30269:SF37">
    <property type="entry name" value="MEMBRANE TRANSPORTER PROTEIN"/>
    <property type="match status" value="1"/>
</dbReference>
<keyword evidence="5 8" id="KW-0812">Transmembrane</keyword>
<gene>
    <name evidence="9" type="ORF">C3Y92_19680</name>
</gene>
<dbReference type="InterPro" id="IPR002781">
    <property type="entry name" value="TM_pro_TauE-like"/>
</dbReference>
<evidence type="ECO:0000256" key="1">
    <source>
        <dbReference type="ARBA" id="ARBA00004651"/>
    </source>
</evidence>
<feature type="transmembrane region" description="Helical" evidence="8">
    <location>
        <begin position="137"/>
        <end position="157"/>
    </location>
</feature>
<comment type="subcellular location">
    <subcellularLocation>
        <location evidence="1 8">Cell membrane</location>
        <topology evidence="1 8">Multi-pass membrane protein</topology>
    </subcellularLocation>
</comment>
<dbReference type="InterPro" id="IPR052017">
    <property type="entry name" value="TSUP"/>
</dbReference>
<evidence type="ECO:0000256" key="6">
    <source>
        <dbReference type="ARBA" id="ARBA00022989"/>
    </source>
</evidence>
<feature type="transmembrane region" description="Helical" evidence="8">
    <location>
        <begin position="209"/>
        <end position="231"/>
    </location>
</feature>